<proteinExistence type="predicted"/>
<dbReference type="Pfam" id="PF00581">
    <property type="entry name" value="Rhodanese"/>
    <property type="match status" value="1"/>
</dbReference>
<dbReference type="PROSITE" id="PS51257">
    <property type="entry name" value="PROKAR_LIPOPROTEIN"/>
    <property type="match status" value="1"/>
</dbReference>
<accession>A0ABQ6PMI7</accession>
<dbReference type="CDD" id="cd00158">
    <property type="entry name" value="RHOD"/>
    <property type="match status" value="1"/>
</dbReference>
<dbReference type="SMART" id="SM00450">
    <property type="entry name" value="RHOD"/>
    <property type="match status" value="1"/>
</dbReference>
<feature type="domain" description="Rhodanese" evidence="2">
    <location>
        <begin position="47"/>
        <end position="137"/>
    </location>
</feature>
<dbReference type="InterPro" id="IPR001763">
    <property type="entry name" value="Rhodanese-like_dom"/>
</dbReference>
<evidence type="ECO:0000256" key="1">
    <source>
        <dbReference type="SAM" id="SignalP"/>
    </source>
</evidence>
<dbReference type="RefSeq" id="WP_338223868.1">
    <property type="nucleotide sequence ID" value="NZ_BTPD01000005.1"/>
</dbReference>
<feature type="signal peptide" evidence="1">
    <location>
        <begin position="1"/>
        <end position="21"/>
    </location>
</feature>
<keyword evidence="4" id="KW-1185">Reference proteome</keyword>
<keyword evidence="1" id="KW-0732">Signal</keyword>
<evidence type="ECO:0000259" key="2">
    <source>
        <dbReference type="PROSITE" id="PS50206"/>
    </source>
</evidence>
<organism evidence="3 4">
    <name type="scientific">Algoriphagus confluentis</name>
    <dbReference type="NCBI Taxonomy" id="1697556"/>
    <lineage>
        <taxon>Bacteria</taxon>
        <taxon>Pseudomonadati</taxon>
        <taxon>Bacteroidota</taxon>
        <taxon>Cytophagia</taxon>
        <taxon>Cytophagales</taxon>
        <taxon>Cyclobacteriaceae</taxon>
        <taxon>Algoriphagus</taxon>
    </lineage>
</organism>
<feature type="chain" id="PRO_5045401366" evidence="1">
    <location>
        <begin position="22"/>
        <end position="137"/>
    </location>
</feature>
<dbReference type="EMBL" id="BTPD01000005">
    <property type="protein sequence ID" value="GMQ29141.1"/>
    <property type="molecule type" value="Genomic_DNA"/>
</dbReference>
<name>A0ABQ6PMI7_9BACT</name>
<reference evidence="3 4" key="1">
    <citation type="submission" date="2023-08" db="EMBL/GenBank/DDBJ databases">
        <title>Draft genome sequence of Algoriphagus confluentis.</title>
        <authorList>
            <person name="Takatani N."/>
            <person name="Hosokawa M."/>
            <person name="Sawabe T."/>
        </authorList>
    </citation>
    <scope>NUCLEOTIDE SEQUENCE [LARGE SCALE GENOMIC DNA]</scope>
    <source>
        <strain evidence="3 4">NBRC 111222</strain>
    </source>
</reference>
<sequence>MKYLSALILASLILFSSCSSEKSRQETAVSSTKAEVINLNPKDFQEKSSNGIILDVRTPGEIAQGKIANAVELDFYQSDFLSKALEYPKDQEIYLYCAVGARSLEAARILSQQGFTKVYHLQGGIKAWNQIGLPMDY</sequence>
<dbReference type="InterPro" id="IPR050229">
    <property type="entry name" value="GlpE_sulfurtransferase"/>
</dbReference>
<protein>
    <submittedName>
        <fullName evidence="3">Rhodanese-like domain-containing protein</fullName>
    </submittedName>
</protein>
<evidence type="ECO:0000313" key="3">
    <source>
        <dbReference type="EMBL" id="GMQ29141.1"/>
    </source>
</evidence>
<dbReference type="PANTHER" id="PTHR43031:SF16">
    <property type="entry name" value="OXIDOREDUCTASE"/>
    <property type="match status" value="1"/>
</dbReference>
<gene>
    <name evidence="3" type="ORF">Aconfl_17840</name>
</gene>
<dbReference type="Gene3D" id="3.40.250.10">
    <property type="entry name" value="Rhodanese-like domain"/>
    <property type="match status" value="1"/>
</dbReference>
<comment type="caution">
    <text evidence="3">The sequence shown here is derived from an EMBL/GenBank/DDBJ whole genome shotgun (WGS) entry which is preliminary data.</text>
</comment>
<dbReference type="Proteomes" id="UP001338309">
    <property type="component" value="Unassembled WGS sequence"/>
</dbReference>
<dbReference type="PROSITE" id="PS50206">
    <property type="entry name" value="RHODANESE_3"/>
    <property type="match status" value="1"/>
</dbReference>
<dbReference type="InterPro" id="IPR036873">
    <property type="entry name" value="Rhodanese-like_dom_sf"/>
</dbReference>
<dbReference type="SUPFAM" id="SSF52821">
    <property type="entry name" value="Rhodanese/Cell cycle control phosphatase"/>
    <property type="match status" value="1"/>
</dbReference>
<evidence type="ECO:0000313" key="4">
    <source>
        <dbReference type="Proteomes" id="UP001338309"/>
    </source>
</evidence>
<dbReference type="PANTHER" id="PTHR43031">
    <property type="entry name" value="FAD-DEPENDENT OXIDOREDUCTASE"/>
    <property type="match status" value="1"/>
</dbReference>